<dbReference type="Gene3D" id="3.10.520.10">
    <property type="entry name" value="ApbE-like domains"/>
    <property type="match status" value="1"/>
</dbReference>
<reference evidence="1" key="1">
    <citation type="journal article" date="2020" name="mSystems">
        <title>Genome- and Community-Level Interaction Insights into Carbon Utilization and Element Cycling Functions of Hydrothermarchaeota in Hydrothermal Sediment.</title>
        <authorList>
            <person name="Zhou Z."/>
            <person name="Liu Y."/>
            <person name="Xu W."/>
            <person name="Pan J."/>
            <person name="Luo Z.H."/>
            <person name="Li M."/>
        </authorList>
    </citation>
    <scope>NUCLEOTIDE SEQUENCE [LARGE SCALE GENOMIC DNA]</scope>
    <source>
        <strain evidence="1">HyVt-92</strain>
    </source>
</reference>
<gene>
    <name evidence="1" type="ORF">ENL39_04615</name>
</gene>
<dbReference type="EMBL" id="DRTT01000129">
    <property type="protein sequence ID" value="HHF98749.1"/>
    <property type="molecule type" value="Genomic_DNA"/>
</dbReference>
<comment type="caution">
    <text evidence="1">The sequence shown here is derived from an EMBL/GenBank/DDBJ whole genome shotgun (WGS) entry which is preliminary data.</text>
</comment>
<name>A0A7V5HZI7_UNCAE</name>
<dbReference type="Proteomes" id="UP000886070">
    <property type="component" value="Unassembled WGS sequence"/>
</dbReference>
<dbReference type="NCBIfam" id="NF003323">
    <property type="entry name" value="PRK04334.1-3"/>
    <property type="match status" value="1"/>
</dbReference>
<dbReference type="SUPFAM" id="SSF143631">
    <property type="entry name" value="ApbE-like"/>
    <property type="match status" value="1"/>
</dbReference>
<proteinExistence type="predicted"/>
<sequence length="247" mass="27163">MFDNEKERIEDPIYRGLIKPGDLLSFRVQIKESDLLVLCDKKLVRETEEALLKYRQDIERYIYHHPLFRETLKPYPVEENMPPIVRCMAEASQKVGVGPMAAVAGAIAEFVGRDLLVRCKQVIVENGGDIFMKVTKSRKVGIYAGESPLSGKIALLINPEDTPLGICCSAGTFGHSLSFGKADAAVVISHFTALADAAATAVGNIVKDEKDIKKGIKFLKTIPEIKGGLIIKDKRLGAWGKLNIIRG</sequence>
<dbReference type="PIRSF" id="PIRSF006421">
    <property type="entry name" value="UCP006421"/>
    <property type="match status" value="1"/>
</dbReference>
<dbReference type="InterPro" id="IPR003374">
    <property type="entry name" value="ApbE-like_sf"/>
</dbReference>
<dbReference type="AlphaFoldDB" id="A0A7V5HZI7"/>
<evidence type="ECO:0000313" key="1">
    <source>
        <dbReference type="EMBL" id="HHF98749.1"/>
    </source>
</evidence>
<accession>A0A7V5HZI7</accession>
<dbReference type="InterPro" id="IPR007183">
    <property type="entry name" value="UPF0280"/>
</dbReference>
<organism evidence="1">
    <name type="scientific">Aerophobetes bacterium</name>
    <dbReference type="NCBI Taxonomy" id="2030807"/>
    <lineage>
        <taxon>Bacteria</taxon>
        <taxon>Candidatus Aerophobota</taxon>
    </lineage>
</organism>
<protein>
    <submittedName>
        <fullName evidence="1">UPF0280 family protein</fullName>
    </submittedName>
</protein>